<proteinExistence type="predicted"/>
<sequence>MDSVDLNVLRSVLEWRRAGQRVVLYSVVQTWGTAPRAPGAMLALREDGVVIGSVSGGCVEDDLIARLHDGRIPTDGPPVQLITYGVTREEAARFGLPCGGTLRLTEEQVGDPHWVAELLTRCEAHEIVARSLDIATGEVLLQSADKADVLSFDGNTLRAIYGPRWRLLLIGAGQLSRYVAEMARLLDFEVLICDPRSEFVYGWEEQHGRFVSGMPDEAVLTIQTDERTAIVALTHDPRLDDMALLTALDSKAFYVGALGSRVNSLKRRKNLAELGLSPQAIERLHGPIGLHIGSHSPAEIALSLMAEIVAIKNGVELKQKKAVAGGYMSEPIGVIVLAAGQGSRFRQVAGADKDKLLADCTGRDGTVRSVVEQVLVSVPASLDKRVLVTTEDRPQVIRMAKAYGFEIVLIETTGMGDSIAAGVAACQNLGGWMIVLGDMPFILPSSIERVAAQIAADCVSVPVYAGKYGHPVGFGRSFGPGLAGLSGDHGAKPLFAQGRVVEVAVDDPGALWDVDVPEKLVFF</sequence>
<evidence type="ECO:0000256" key="1">
    <source>
        <dbReference type="ARBA" id="ARBA00022842"/>
    </source>
</evidence>
<dbReference type="CDD" id="cd04182">
    <property type="entry name" value="GT_2_like_f"/>
    <property type="match status" value="1"/>
</dbReference>
<evidence type="ECO:0000259" key="3">
    <source>
        <dbReference type="Pfam" id="PF12804"/>
    </source>
</evidence>
<evidence type="ECO:0000313" key="6">
    <source>
        <dbReference type="Proteomes" id="UP000375525"/>
    </source>
</evidence>
<organism evidence="5 6">
    <name type="scientific">Pseudomonas fluorescens</name>
    <dbReference type="NCBI Taxonomy" id="294"/>
    <lineage>
        <taxon>Bacteria</taxon>
        <taxon>Pseudomonadati</taxon>
        <taxon>Pseudomonadota</taxon>
        <taxon>Gammaproteobacteria</taxon>
        <taxon>Pseudomonadales</taxon>
        <taxon>Pseudomonadaceae</taxon>
        <taxon>Pseudomonas</taxon>
    </lineage>
</organism>
<dbReference type="Gene3D" id="3.40.50.720">
    <property type="entry name" value="NAD(P)-binding Rossmann-like Domain"/>
    <property type="match status" value="1"/>
</dbReference>
<evidence type="ECO:0000313" key="5">
    <source>
        <dbReference type="EMBL" id="VVP17023.1"/>
    </source>
</evidence>
<dbReference type="AlphaFoldDB" id="A0A5E7LY60"/>
<dbReference type="InterPro" id="IPR029044">
    <property type="entry name" value="Nucleotide-diphossugar_trans"/>
</dbReference>
<dbReference type="InterPro" id="IPR003777">
    <property type="entry name" value="XdhC_CoxI"/>
</dbReference>
<dbReference type="Pfam" id="PF02625">
    <property type="entry name" value="XdhC_CoxI"/>
    <property type="match status" value="1"/>
</dbReference>
<protein>
    <recommendedName>
        <fullName evidence="7">Xanthine dehydrogenase subunit A</fullName>
    </recommendedName>
</protein>
<dbReference type="PANTHER" id="PTHR30388">
    <property type="entry name" value="ALDEHYDE OXIDOREDUCTASE MOLYBDENUM COFACTOR ASSEMBLY PROTEIN"/>
    <property type="match status" value="1"/>
</dbReference>
<dbReference type="PANTHER" id="PTHR30388:SF4">
    <property type="entry name" value="MOLYBDENUM COFACTOR INSERTION CHAPERONE PAOD"/>
    <property type="match status" value="1"/>
</dbReference>
<dbReference type="Proteomes" id="UP000375525">
    <property type="component" value="Unassembled WGS sequence"/>
</dbReference>
<keyword evidence="1" id="KW-0460">Magnesium</keyword>
<gene>
    <name evidence="5" type="ORF">PS880_03617</name>
</gene>
<evidence type="ECO:0000259" key="2">
    <source>
        <dbReference type="Pfam" id="PF02625"/>
    </source>
</evidence>
<accession>A0A5E7LY60</accession>
<dbReference type="InterPro" id="IPR027051">
    <property type="entry name" value="XdhC_Rossmann_dom"/>
</dbReference>
<dbReference type="Pfam" id="PF13478">
    <property type="entry name" value="XdhC_C"/>
    <property type="match status" value="1"/>
</dbReference>
<dbReference type="SUPFAM" id="SSF53448">
    <property type="entry name" value="Nucleotide-diphospho-sugar transferases"/>
    <property type="match status" value="1"/>
</dbReference>
<feature type="domain" description="XdhC Rossmann" evidence="4">
    <location>
        <begin position="167"/>
        <end position="308"/>
    </location>
</feature>
<name>A0A5E7LY60_PSEFL</name>
<feature type="domain" description="XdhC- CoxI" evidence="2">
    <location>
        <begin position="15"/>
        <end position="68"/>
    </location>
</feature>
<dbReference type="Pfam" id="PF12804">
    <property type="entry name" value="NTP_transf_3"/>
    <property type="match status" value="1"/>
</dbReference>
<dbReference type="GO" id="GO:0016779">
    <property type="term" value="F:nucleotidyltransferase activity"/>
    <property type="evidence" value="ECO:0007669"/>
    <property type="project" value="UniProtKB-ARBA"/>
</dbReference>
<feature type="domain" description="MobA-like NTP transferase" evidence="3">
    <location>
        <begin position="334"/>
        <end position="497"/>
    </location>
</feature>
<dbReference type="Gene3D" id="3.90.550.10">
    <property type="entry name" value="Spore Coat Polysaccharide Biosynthesis Protein SpsA, Chain A"/>
    <property type="match status" value="1"/>
</dbReference>
<reference evidence="5 6" key="1">
    <citation type="submission" date="2019-09" db="EMBL/GenBank/DDBJ databases">
        <authorList>
            <person name="Chandra G."/>
            <person name="Truman W A."/>
        </authorList>
    </citation>
    <scope>NUCLEOTIDE SEQUENCE [LARGE SCALE GENOMIC DNA]</scope>
    <source>
        <strain evidence="5">PS880</strain>
    </source>
</reference>
<evidence type="ECO:0000259" key="4">
    <source>
        <dbReference type="Pfam" id="PF13478"/>
    </source>
</evidence>
<dbReference type="EMBL" id="CABVIH010000018">
    <property type="protein sequence ID" value="VVP17023.1"/>
    <property type="molecule type" value="Genomic_DNA"/>
</dbReference>
<dbReference type="InterPro" id="IPR025877">
    <property type="entry name" value="MobA-like_NTP_Trfase"/>
</dbReference>
<evidence type="ECO:0008006" key="7">
    <source>
        <dbReference type="Google" id="ProtNLM"/>
    </source>
</evidence>
<dbReference type="InterPro" id="IPR052698">
    <property type="entry name" value="MoCofactor_Util/Proc"/>
</dbReference>